<evidence type="ECO:0000313" key="2">
    <source>
        <dbReference type="Proteomes" id="UP000309133"/>
    </source>
</evidence>
<dbReference type="AlphaFoldDB" id="A0A4S4FHJ0"/>
<sequence length="633" mass="68670">MLVLDRAGRRILISADAYSLEIGDAPDNRRHAPYARLCDADGRIWSDLSLLSSVHSTSGSDETYRIEGISAHELTEDGSAAIELRVDAVSSLWPSRTVVLRCLPDRIELRTEITGSGPIDTVTLLGGRGAMPDAASGEFRSEIGFAGLLAPAATEPVQFVRPAVSAASLAVVGDADPGRLNAVFSPPPLAYGFSREAAVDPTTPPDGDWLAAWLRSPVEELGFTAFRYLPLDGGFQLQLDYEGHTVADGAWVSPTLVIMPVATGWTVLDEYRDDLVTHGFAPLGPTGERHAWWSEPIFCGWGAQCARSAAANRSAENALAADLSAPVFDPADPFDELLAPVHSRVEVEEDLRAPAFARADVYDQLLSRLSDHGIEPGTIVIDDRWQSSYGTGEVDTDHWPDLRGWIDARHAEGRKVLLWWKAWDPEGVPAEECVRNAIGEPVSVDAGSAAYRARLSAIVEHLLSPEGLDADGFKIDFTQRGPSGRSLTGTPGVWGIAALHLLLRTIADAARATKPDALLIAHAVHPSFADICDMVRLNDVSKQDAHGRPVPVIDQLAMRHGVATRALPHHLVDTDQWPMPNRAEWLAYSEAQPGFGVPALYYVESMDRTGEVIGSEDLHRVAASWQRYRDGIR</sequence>
<gene>
    <name evidence="1" type="ORF">E6C64_11020</name>
</gene>
<dbReference type="Gene3D" id="3.20.20.80">
    <property type="entry name" value="Glycosidases"/>
    <property type="match status" value="1"/>
</dbReference>
<reference evidence="1 2" key="1">
    <citation type="submission" date="2019-04" db="EMBL/GenBank/DDBJ databases">
        <authorList>
            <person name="Jiang L."/>
        </authorList>
    </citation>
    <scope>NUCLEOTIDE SEQUENCE [LARGE SCALE GENOMIC DNA]</scope>
    <source>
        <strain evidence="1 2">YIM 131853</strain>
    </source>
</reference>
<dbReference type="EMBL" id="SSSM01000005">
    <property type="protein sequence ID" value="THG29254.1"/>
    <property type="molecule type" value="Genomic_DNA"/>
</dbReference>
<proteinExistence type="predicted"/>
<dbReference type="Proteomes" id="UP000309133">
    <property type="component" value="Unassembled WGS sequence"/>
</dbReference>
<accession>A0A4S4FHJ0</accession>
<dbReference type="InterPro" id="IPR017853">
    <property type="entry name" value="GH"/>
</dbReference>
<keyword evidence="2" id="KW-1185">Reference proteome</keyword>
<organism evidence="1 2">
    <name type="scientific">Naasia lichenicola</name>
    <dbReference type="NCBI Taxonomy" id="2565933"/>
    <lineage>
        <taxon>Bacteria</taxon>
        <taxon>Bacillati</taxon>
        <taxon>Actinomycetota</taxon>
        <taxon>Actinomycetes</taxon>
        <taxon>Micrococcales</taxon>
        <taxon>Microbacteriaceae</taxon>
        <taxon>Naasia</taxon>
    </lineage>
</organism>
<protein>
    <recommendedName>
        <fullName evidence="3">Glycoside hydrolase</fullName>
    </recommendedName>
</protein>
<comment type="caution">
    <text evidence="1">The sequence shown here is derived from an EMBL/GenBank/DDBJ whole genome shotgun (WGS) entry which is preliminary data.</text>
</comment>
<dbReference type="SUPFAM" id="SSF51445">
    <property type="entry name" value="(Trans)glycosidases"/>
    <property type="match status" value="1"/>
</dbReference>
<name>A0A4S4FHJ0_9MICO</name>
<dbReference type="OrthoDB" id="176168at2"/>
<dbReference type="RefSeq" id="WP_136427585.1">
    <property type="nucleotide sequence ID" value="NZ_SSSM01000005.1"/>
</dbReference>
<evidence type="ECO:0000313" key="1">
    <source>
        <dbReference type="EMBL" id="THG29254.1"/>
    </source>
</evidence>
<evidence type="ECO:0008006" key="3">
    <source>
        <dbReference type="Google" id="ProtNLM"/>
    </source>
</evidence>